<protein>
    <submittedName>
        <fullName evidence="2">Uncharacterized protein</fullName>
    </submittedName>
</protein>
<comment type="caution">
    <text evidence="2">The sequence shown here is derived from an EMBL/GenBank/DDBJ whole genome shotgun (WGS) entry which is preliminary data.</text>
</comment>
<evidence type="ECO:0000256" key="1">
    <source>
        <dbReference type="SAM" id="MobiDB-lite"/>
    </source>
</evidence>
<keyword evidence="3" id="KW-1185">Reference proteome</keyword>
<evidence type="ECO:0000313" key="3">
    <source>
        <dbReference type="Proteomes" id="UP001374584"/>
    </source>
</evidence>
<dbReference type="Proteomes" id="UP001374584">
    <property type="component" value="Unassembled WGS sequence"/>
</dbReference>
<proteinExistence type="predicted"/>
<organism evidence="2 3">
    <name type="scientific">Phaseolus coccineus</name>
    <name type="common">Scarlet runner bean</name>
    <name type="synonym">Phaseolus multiflorus</name>
    <dbReference type="NCBI Taxonomy" id="3886"/>
    <lineage>
        <taxon>Eukaryota</taxon>
        <taxon>Viridiplantae</taxon>
        <taxon>Streptophyta</taxon>
        <taxon>Embryophyta</taxon>
        <taxon>Tracheophyta</taxon>
        <taxon>Spermatophyta</taxon>
        <taxon>Magnoliopsida</taxon>
        <taxon>eudicotyledons</taxon>
        <taxon>Gunneridae</taxon>
        <taxon>Pentapetalae</taxon>
        <taxon>rosids</taxon>
        <taxon>fabids</taxon>
        <taxon>Fabales</taxon>
        <taxon>Fabaceae</taxon>
        <taxon>Papilionoideae</taxon>
        <taxon>50 kb inversion clade</taxon>
        <taxon>NPAAA clade</taxon>
        <taxon>indigoferoid/millettioid clade</taxon>
        <taxon>Phaseoleae</taxon>
        <taxon>Phaseolus</taxon>
    </lineage>
</organism>
<gene>
    <name evidence="2" type="ORF">VNO80_26899</name>
</gene>
<accession>A0AAN9LFK8</accession>
<name>A0AAN9LFK8_PHACN</name>
<feature type="compositionally biased region" description="Basic and acidic residues" evidence="1">
    <location>
        <begin position="69"/>
        <end position="85"/>
    </location>
</feature>
<feature type="region of interest" description="Disordered" evidence="1">
    <location>
        <begin position="57"/>
        <end position="85"/>
    </location>
</feature>
<dbReference type="AlphaFoldDB" id="A0AAN9LFK8"/>
<feature type="compositionally biased region" description="Low complexity" evidence="1">
    <location>
        <begin position="57"/>
        <end position="67"/>
    </location>
</feature>
<evidence type="ECO:0000313" key="2">
    <source>
        <dbReference type="EMBL" id="KAK7335125.1"/>
    </source>
</evidence>
<dbReference type="EMBL" id="JAYMYR010000010">
    <property type="protein sequence ID" value="KAK7335125.1"/>
    <property type="molecule type" value="Genomic_DNA"/>
</dbReference>
<sequence>MDRYLLRTRYTHVPQAQVMRCHIIQFFVSISRKFLGFSSGSVLEPDLGVVFILDTSSGRSSMQSASSIPKERVKDVAISPEKVDP</sequence>
<reference evidence="2 3" key="1">
    <citation type="submission" date="2024-01" db="EMBL/GenBank/DDBJ databases">
        <title>The genomes of 5 underutilized Papilionoideae crops provide insights into root nodulation and disease resistanc.</title>
        <authorList>
            <person name="Jiang F."/>
        </authorList>
    </citation>
    <scope>NUCLEOTIDE SEQUENCE [LARGE SCALE GENOMIC DNA]</scope>
    <source>
        <strain evidence="2">JINMINGXINNONG_FW02</strain>
        <tissue evidence="2">Leaves</tissue>
    </source>
</reference>